<gene>
    <name evidence="2" type="ORF">PLOB_00038515</name>
</gene>
<name>A0ABN8S818_9CNID</name>
<dbReference type="Gene3D" id="3.40.30.10">
    <property type="entry name" value="Glutaredoxin"/>
    <property type="match status" value="1"/>
</dbReference>
<accession>A0ABN8S818</accession>
<reference evidence="2 3" key="1">
    <citation type="submission" date="2022-05" db="EMBL/GenBank/DDBJ databases">
        <authorList>
            <consortium name="Genoscope - CEA"/>
            <person name="William W."/>
        </authorList>
    </citation>
    <scope>NUCLEOTIDE SEQUENCE [LARGE SCALE GENOMIC DNA]</scope>
</reference>
<evidence type="ECO:0000259" key="1">
    <source>
        <dbReference type="Pfam" id="PF00085"/>
    </source>
</evidence>
<evidence type="ECO:0000313" key="2">
    <source>
        <dbReference type="EMBL" id="CAH3187876.1"/>
    </source>
</evidence>
<dbReference type="Proteomes" id="UP001159405">
    <property type="component" value="Unassembled WGS sequence"/>
</dbReference>
<organism evidence="2 3">
    <name type="scientific">Porites lobata</name>
    <dbReference type="NCBI Taxonomy" id="104759"/>
    <lineage>
        <taxon>Eukaryota</taxon>
        <taxon>Metazoa</taxon>
        <taxon>Cnidaria</taxon>
        <taxon>Anthozoa</taxon>
        <taxon>Hexacorallia</taxon>
        <taxon>Scleractinia</taxon>
        <taxon>Fungiina</taxon>
        <taxon>Poritidae</taxon>
        <taxon>Porites</taxon>
    </lineage>
</organism>
<dbReference type="Pfam" id="PF00085">
    <property type="entry name" value="Thioredoxin"/>
    <property type="match status" value="1"/>
</dbReference>
<feature type="domain" description="Thioredoxin" evidence="1">
    <location>
        <begin position="2"/>
        <end position="44"/>
    </location>
</feature>
<sequence>MPTWNLLADHYGKIPHNELVTIAKVDCTKETPLCAKQNIRAYPTSTCSSSRLGHSMDYN</sequence>
<dbReference type="InterPro" id="IPR036249">
    <property type="entry name" value="Thioredoxin-like_sf"/>
</dbReference>
<dbReference type="InterPro" id="IPR013766">
    <property type="entry name" value="Thioredoxin_domain"/>
</dbReference>
<dbReference type="SUPFAM" id="SSF52833">
    <property type="entry name" value="Thioredoxin-like"/>
    <property type="match status" value="1"/>
</dbReference>
<comment type="caution">
    <text evidence="2">The sequence shown here is derived from an EMBL/GenBank/DDBJ whole genome shotgun (WGS) entry which is preliminary data.</text>
</comment>
<proteinExistence type="predicted"/>
<keyword evidence="3" id="KW-1185">Reference proteome</keyword>
<dbReference type="EMBL" id="CALNXK010000574">
    <property type="protein sequence ID" value="CAH3187876.1"/>
    <property type="molecule type" value="Genomic_DNA"/>
</dbReference>
<protein>
    <recommendedName>
        <fullName evidence="1">Thioredoxin domain-containing protein</fullName>
    </recommendedName>
</protein>
<evidence type="ECO:0000313" key="3">
    <source>
        <dbReference type="Proteomes" id="UP001159405"/>
    </source>
</evidence>